<evidence type="ECO:0000313" key="2">
    <source>
        <dbReference type="Proteomes" id="UP000663452"/>
    </source>
</evidence>
<organism evidence="1 2">
    <name type="scientific">Paenibacillus tianjinensis</name>
    <dbReference type="NCBI Taxonomy" id="2810347"/>
    <lineage>
        <taxon>Bacteria</taxon>
        <taxon>Bacillati</taxon>
        <taxon>Bacillota</taxon>
        <taxon>Bacilli</taxon>
        <taxon>Bacillales</taxon>
        <taxon>Paenibacillaceae</taxon>
        <taxon>Paenibacillus</taxon>
    </lineage>
</organism>
<name>A0ABX7LAQ3_9BACL</name>
<accession>A0ABX7LAQ3</accession>
<dbReference type="Proteomes" id="UP000663452">
    <property type="component" value="Chromosome"/>
</dbReference>
<dbReference type="RefSeq" id="WP_206101449.1">
    <property type="nucleotide sequence ID" value="NZ_CP070969.1"/>
</dbReference>
<gene>
    <name evidence="1" type="ORF">JRJ22_21635</name>
</gene>
<evidence type="ECO:0000313" key="1">
    <source>
        <dbReference type="EMBL" id="QSF43829.1"/>
    </source>
</evidence>
<keyword evidence="2" id="KW-1185">Reference proteome</keyword>
<sequence>MMNFKNMSVKDKIHFAVSPSTYLISKGVEKAIEKVQDLSQNGTLQQLREEAARQELIAQMRASQAKVAQELAIAQRINTAETVEIEEFYEASGKGGLNVQASEAAVTGGLTGEGRKVTRRIYRFNGWHEGAVQVLENQYEED</sequence>
<dbReference type="EMBL" id="CP070969">
    <property type="protein sequence ID" value="QSF43829.1"/>
    <property type="molecule type" value="Genomic_DNA"/>
</dbReference>
<proteinExistence type="predicted"/>
<reference evidence="1 2" key="1">
    <citation type="submission" date="2021-02" db="EMBL/GenBank/DDBJ databases">
        <title>Paenibacillus tianjinensis sp. nov.</title>
        <authorList>
            <person name="Liu H."/>
        </authorList>
    </citation>
    <scope>NUCLEOTIDE SEQUENCE [LARGE SCALE GENOMIC DNA]</scope>
    <source>
        <strain evidence="1 2">TB2019</strain>
    </source>
</reference>
<protein>
    <submittedName>
        <fullName evidence="1">Uncharacterized protein</fullName>
    </submittedName>
</protein>